<accession>A0A6J6K4G9</accession>
<dbReference type="Gene3D" id="1.10.10.10">
    <property type="entry name" value="Winged helix-like DNA-binding domain superfamily/Winged helix DNA-binding domain"/>
    <property type="match status" value="1"/>
</dbReference>
<dbReference type="SMART" id="SM00849">
    <property type="entry name" value="Lactamase_B"/>
    <property type="match status" value="1"/>
</dbReference>
<name>A0A6J6K4G9_9ZZZZ</name>
<feature type="region of interest" description="Disordered" evidence="1">
    <location>
        <begin position="117"/>
        <end position="140"/>
    </location>
</feature>
<dbReference type="Gene3D" id="3.60.15.10">
    <property type="entry name" value="Ribonuclease Z/Hydroxyacylglutathione hydrolase-like"/>
    <property type="match status" value="1"/>
</dbReference>
<dbReference type="PANTHER" id="PTHR23131:SF0">
    <property type="entry name" value="ENDORIBONUCLEASE LACTB2"/>
    <property type="match status" value="1"/>
</dbReference>
<feature type="compositionally biased region" description="Acidic residues" evidence="1">
    <location>
        <begin position="117"/>
        <end position="127"/>
    </location>
</feature>
<dbReference type="InterPro" id="IPR036388">
    <property type="entry name" value="WH-like_DNA-bd_sf"/>
</dbReference>
<dbReference type="InterPro" id="IPR001279">
    <property type="entry name" value="Metallo-B-lactamas"/>
</dbReference>
<protein>
    <submittedName>
        <fullName evidence="3">Unannotated protein</fullName>
    </submittedName>
</protein>
<dbReference type="InterPro" id="IPR036866">
    <property type="entry name" value="RibonucZ/Hydroxyglut_hydro"/>
</dbReference>
<sequence length="322" mass="35656">MAIPFVPRIDDAPYAVAEQMTPLIQRVIAKNPSKFSYHGTGTYILGTKDVVVIDPGPELDSHRDALHEALSGRNVVGIVVTHCHSDHSPLTAWLHAETNATRYAIGPHQVYEGFIEEDDHDPSEDDPEEKKNESDEERETIDLAFAPDVAVKDGENFLTTSEFSLTAVATPGHTSNHLSVAMDIDRALFTGDHVMGWSTTVVSPPDGDMRQYFASMEKVIARNDAILWPTHGGPVTDPQPFLHAYLAHRVEREKQIVEQIALGNDTIPGIVKVLYANIDKRLHRPARRSVWSHLRKLVDDGVVKTTDGGAPRLLGQYQLTPQ</sequence>
<reference evidence="3" key="1">
    <citation type="submission" date="2020-05" db="EMBL/GenBank/DDBJ databases">
        <authorList>
            <person name="Chiriac C."/>
            <person name="Salcher M."/>
            <person name="Ghai R."/>
            <person name="Kavagutti S V."/>
        </authorList>
    </citation>
    <scope>NUCLEOTIDE SEQUENCE</scope>
</reference>
<organism evidence="3">
    <name type="scientific">freshwater metagenome</name>
    <dbReference type="NCBI Taxonomy" id="449393"/>
    <lineage>
        <taxon>unclassified sequences</taxon>
        <taxon>metagenomes</taxon>
        <taxon>ecological metagenomes</taxon>
    </lineage>
</organism>
<proteinExistence type="predicted"/>
<dbReference type="SUPFAM" id="SSF56281">
    <property type="entry name" value="Metallo-hydrolase/oxidoreductase"/>
    <property type="match status" value="1"/>
</dbReference>
<dbReference type="PANTHER" id="PTHR23131">
    <property type="entry name" value="ENDORIBONUCLEASE LACTB2"/>
    <property type="match status" value="1"/>
</dbReference>
<evidence type="ECO:0000313" key="3">
    <source>
        <dbReference type="EMBL" id="CAB4644282.1"/>
    </source>
</evidence>
<dbReference type="Pfam" id="PF17778">
    <property type="entry name" value="WHD_BLACT"/>
    <property type="match status" value="1"/>
</dbReference>
<dbReference type="InterPro" id="IPR041516">
    <property type="entry name" value="LACTB2_WH"/>
</dbReference>
<dbReference type="InterPro" id="IPR050662">
    <property type="entry name" value="Sec-metab_biosynth-thioest"/>
</dbReference>
<dbReference type="AlphaFoldDB" id="A0A6J6K4G9"/>
<evidence type="ECO:0000256" key="1">
    <source>
        <dbReference type="SAM" id="MobiDB-lite"/>
    </source>
</evidence>
<gene>
    <name evidence="3" type="ORF">UFOPK2214_00130</name>
</gene>
<dbReference type="CDD" id="cd16278">
    <property type="entry name" value="metallo-hydrolase-like_MBL-fold"/>
    <property type="match status" value="1"/>
</dbReference>
<dbReference type="EMBL" id="CAEZWJ010000002">
    <property type="protein sequence ID" value="CAB4644282.1"/>
    <property type="molecule type" value="Genomic_DNA"/>
</dbReference>
<dbReference type="Pfam" id="PF00753">
    <property type="entry name" value="Lactamase_B"/>
    <property type="match status" value="1"/>
</dbReference>
<feature type="domain" description="Metallo-beta-lactamase" evidence="2">
    <location>
        <begin position="39"/>
        <end position="231"/>
    </location>
</feature>
<evidence type="ECO:0000259" key="2">
    <source>
        <dbReference type="SMART" id="SM00849"/>
    </source>
</evidence>